<proteinExistence type="predicted"/>
<keyword evidence="3" id="KW-1185">Reference proteome</keyword>
<organism evidence="2 3">
    <name type="scientific">Schizothecium vesticola</name>
    <dbReference type="NCBI Taxonomy" id="314040"/>
    <lineage>
        <taxon>Eukaryota</taxon>
        <taxon>Fungi</taxon>
        <taxon>Dikarya</taxon>
        <taxon>Ascomycota</taxon>
        <taxon>Pezizomycotina</taxon>
        <taxon>Sordariomycetes</taxon>
        <taxon>Sordariomycetidae</taxon>
        <taxon>Sordariales</taxon>
        <taxon>Schizotheciaceae</taxon>
        <taxon>Schizothecium</taxon>
    </lineage>
</organism>
<dbReference type="Proteomes" id="UP001172155">
    <property type="component" value="Unassembled WGS sequence"/>
</dbReference>
<dbReference type="AlphaFoldDB" id="A0AA40BTH1"/>
<sequence length="115" mass="13027">MGSWKAGSSFWCVIFFSIRLGSLVLFVLKLLGMLVARVVGSEVLAPDGSDRDCLGSYRRRSRQIDVEFKFGKGSIPLGFTFSGNQDRLFGRNVFSETKRTETWETWKMEPGAIRH</sequence>
<evidence type="ECO:0000313" key="3">
    <source>
        <dbReference type="Proteomes" id="UP001172155"/>
    </source>
</evidence>
<evidence type="ECO:0000256" key="1">
    <source>
        <dbReference type="SAM" id="Phobius"/>
    </source>
</evidence>
<comment type="caution">
    <text evidence="2">The sequence shown here is derived from an EMBL/GenBank/DDBJ whole genome shotgun (WGS) entry which is preliminary data.</text>
</comment>
<evidence type="ECO:0000313" key="2">
    <source>
        <dbReference type="EMBL" id="KAK0740056.1"/>
    </source>
</evidence>
<keyword evidence="1" id="KW-1133">Transmembrane helix</keyword>
<reference evidence="2" key="1">
    <citation type="submission" date="2023-06" db="EMBL/GenBank/DDBJ databases">
        <title>Genome-scale phylogeny and comparative genomics of the fungal order Sordariales.</title>
        <authorList>
            <consortium name="Lawrence Berkeley National Laboratory"/>
            <person name="Hensen N."/>
            <person name="Bonometti L."/>
            <person name="Westerberg I."/>
            <person name="Brannstrom I.O."/>
            <person name="Guillou S."/>
            <person name="Cros-Aarteil S."/>
            <person name="Calhoun S."/>
            <person name="Haridas S."/>
            <person name="Kuo A."/>
            <person name="Mondo S."/>
            <person name="Pangilinan J."/>
            <person name="Riley R."/>
            <person name="LaButti K."/>
            <person name="Andreopoulos B."/>
            <person name="Lipzen A."/>
            <person name="Chen C."/>
            <person name="Yanf M."/>
            <person name="Daum C."/>
            <person name="Ng V."/>
            <person name="Clum A."/>
            <person name="Steindorff A."/>
            <person name="Ohm R."/>
            <person name="Martin F."/>
            <person name="Silar P."/>
            <person name="Natvig D."/>
            <person name="Lalanne C."/>
            <person name="Gautier V."/>
            <person name="Ament-velasquez S.L."/>
            <person name="Kruys A."/>
            <person name="Hutchinson M.I."/>
            <person name="Powell A.J."/>
            <person name="Barry K."/>
            <person name="Miller A.N."/>
            <person name="Grigoriev I.V."/>
            <person name="Debuchy R."/>
            <person name="Gladieux P."/>
            <person name="Thoren M.H."/>
            <person name="Johannesson H."/>
        </authorList>
    </citation>
    <scope>NUCLEOTIDE SEQUENCE</scope>
    <source>
        <strain evidence="2">SMH3187-1</strain>
    </source>
</reference>
<name>A0AA40BTH1_9PEZI</name>
<keyword evidence="1" id="KW-0812">Transmembrane</keyword>
<feature type="transmembrane region" description="Helical" evidence="1">
    <location>
        <begin position="6"/>
        <end position="28"/>
    </location>
</feature>
<keyword evidence="1" id="KW-0472">Membrane</keyword>
<accession>A0AA40BTH1</accession>
<dbReference type="EMBL" id="JAUKUD010000006">
    <property type="protein sequence ID" value="KAK0740056.1"/>
    <property type="molecule type" value="Genomic_DNA"/>
</dbReference>
<protein>
    <submittedName>
        <fullName evidence="2">Uncharacterized protein</fullName>
    </submittedName>
</protein>
<gene>
    <name evidence="2" type="ORF">B0T18DRAFT_417128</name>
</gene>